<keyword evidence="2" id="KW-0547">Nucleotide-binding</keyword>
<dbReference type="PANTHER" id="PTHR20861:SF1">
    <property type="entry name" value="HOMOSERINE KINASE"/>
    <property type="match status" value="1"/>
</dbReference>
<feature type="non-terminal residue" evidence="6">
    <location>
        <position position="1"/>
    </location>
</feature>
<accession>A0A382EE55</accession>
<evidence type="ECO:0000256" key="2">
    <source>
        <dbReference type="ARBA" id="ARBA00022741"/>
    </source>
</evidence>
<keyword evidence="4" id="KW-0067">ATP-binding</keyword>
<name>A0A382EE55_9ZZZZ</name>
<reference evidence="6" key="1">
    <citation type="submission" date="2018-05" db="EMBL/GenBank/DDBJ databases">
        <authorList>
            <person name="Lanie J.A."/>
            <person name="Ng W.-L."/>
            <person name="Kazmierczak K.M."/>
            <person name="Andrzejewski T.M."/>
            <person name="Davidsen T.M."/>
            <person name="Wayne K.J."/>
            <person name="Tettelin H."/>
            <person name="Glass J.I."/>
            <person name="Rusch D."/>
            <person name="Podicherti R."/>
            <person name="Tsui H.-C.T."/>
            <person name="Winkler M.E."/>
        </authorList>
    </citation>
    <scope>NUCLEOTIDE SEQUENCE</scope>
</reference>
<dbReference type="InterPro" id="IPR036554">
    <property type="entry name" value="GHMP_kinase_C_sf"/>
</dbReference>
<dbReference type="Gene3D" id="3.30.70.890">
    <property type="entry name" value="GHMP kinase, C-terminal domain"/>
    <property type="match status" value="1"/>
</dbReference>
<dbReference type="PANTHER" id="PTHR20861">
    <property type="entry name" value="HOMOSERINE/4-DIPHOSPHOCYTIDYL-2-C-METHYL-D-ERYTHRITOL KINASE"/>
    <property type="match status" value="1"/>
</dbReference>
<dbReference type="GO" id="GO:0005524">
    <property type="term" value="F:ATP binding"/>
    <property type="evidence" value="ECO:0007669"/>
    <property type="project" value="UniProtKB-KW"/>
</dbReference>
<dbReference type="Pfam" id="PF08544">
    <property type="entry name" value="GHMP_kinases_C"/>
    <property type="match status" value="1"/>
</dbReference>
<dbReference type="InterPro" id="IPR013750">
    <property type="entry name" value="GHMP_kinase_C_dom"/>
</dbReference>
<evidence type="ECO:0000313" key="6">
    <source>
        <dbReference type="EMBL" id="SVB48271.1"/>
    </source>
</evidence>
<keyword evidence="1" id="KW-0808">Transferase</keyword>
<gene>
    <name evidence="6" type="ORF">METZ01_LOCUS201125</name>
</gene>
<evidence type="ECO:0000256" key="1">
    <source>
        <dbReference type="ARBA" id="ARBA00022679"/>
    </source>
</evidence>
<dbReference type="SUPFAM" id="SSF55060">
    <property type="entry name" value="GHMP Kinase, C-terminal domain"/>
    <property type="match status" value="1"/>
</dbReference>
<protein>
    <recommendedName>
        <fullName evidence="5">GHMP kinase C-terminal domain-containing protein</fullName>
    </recommendedName>
</protein>
<evidence type="ECO:0000256" key="3">
    <source>
        <dbReference type="ARBA" id="ARBA00022777"/>
    </source>
</evidence>
<dbReference type="GO" id="GO:0016301">
    <property type="term" value="F:kinase activity"/>
    <property type="evidence" value="ECO:0007669"/>
    <property type="project" value="UniProtKB-KW"/>
</dbReference>
<evidence type="ECO:0000256" key="4">
    <source>
        <dbReference type="ARBA" id="ARBA00022840"/>
    </source>
</evidence>
<keyword evidence="3" id="KW-0418">Kinase</keyword>
<proteinExistence type="predicted"/>
<feature type="domain" description="GHMP kinase C-terminal" evidence="5">
    <location>
        <begin position="26"/>
        <end position="98"/>
    </location>
</feature>
<dbReference type="EMBL" id="UINC01043773">
    <property type="protein sequence ID" value="SVB48271.1"/>
    <property type="molecule type" value="Genomic_DNA"/>
</dbReference>
<dbReference type="AlphaFoldDB" id="A0A382EE55"/>
<sequence>VLPTKTSLDQVTAQCADASAFVLSLFEENWELLQKVLVDRIAEPTRKQFIPGLDEVRAAALESGALGAGISGSGPSIFALCQDETKAERAGQAMDKVFQKMDIITDLYVRPIAQAGAGAELLHLD</sequence>
<evidence type="ECO:0000259" key="5">
    <source>
        <dbReference type="Pfam" id="PF08544"/>
    </source>
</evidence>
<organism evidence="6">
    <name type="scientific">marine metagenome</name>
    <dbReference type="NCBI Taxonomy" id="408172"/>
    <lineage>
        <taxon>unclassified sequences</taxon>
        <taxon>metagenomes</taxon>
        <taxon>ecological metagenomes</taxon>
    </lineage>
</organism>